<dbReference type="SUPFAM" id="SSF56281">
    <property type="entry name" value="Metallo-hydrolase/oxidoreductase"/>
    <property type="match status" value="1"/>
</dbReference>
<evidence type="ECO:0000256" key="3">
    <source>
        <dbReference type="ARBA" id="ARBA00022801"/>
    </source>
</evidence>
<evidence type="ECO:0000256" key="4">
    <source>
        <dbReference type="ARBA" id="ARBA00022833"/>
    </source>
</evidence>
<organism evidence="6 7">
    <name type="scientific">Rurimicrobium arvi</name>
    <dbReference type="NCBI Taxonomy" id="2049916"/>
    <lineage>
        <taxon>Bacteria</taxon>
        <taxon>Pseudomonadati</taxon>
        <taxon>Bacteroidota</taxon>
        <taxon>Chitinophagia</taxon>
        <taxon>Chitinophagales</taxon>
        <taxon>Chitinophagaceae</taxon>
        <taxon>Rurimicrobium</taxon>
    </lineage>
</organism>
<dbReference type="PANTHER" id="PTHR42978">
    <property type="entry name" value="QUORUM-QUENCHING LACTONASE YTNP-RELATED-RELATED"/>
    <property type="match status" value="1"/>
</dbReference>
<dbReference type="SMART" id="SM00849">
    <property type="entry name" value="Lactamase_B"/>
    <property type="match status" value="1"/>
</dbReference>
<dbReference type="RefSeq" id="WP_344823945.1">
    <property type="nucleotide sequence ID" value="NZ_BAABEZ010000018.1"/>
</dbReference>
<dbReference type="InterPro" id="IPR036866">
    <property type="entry name" value="RibonucZ/Hydroxyglut_hydro"/>
</dbReference>
<protein>
    <submittedName>
        <fullName evidence="6">MBL fold metallo-hydrolase</fullName>
    </submittedName>
</protein>
<evidence type="ECO:0000259" key="5">
    <source>
        <dbReference type="SMART" id="SM00849"/>
    </source>
</evidence>
<proteinExistence type="inferred from homology"/>
<gene>
    <name evidence="6" type="ORF">GCM10023092_12000</name>
</gene>
<keyword evidence="7" id="KW-1185">Reference proteome</keyword>
<keyword evidence="3" id="KW-0378">Hydrolase</keyword>
<dbReference type="InterPro" id="IPR001279">
    <property type="entry name" value="Metallo-B-lactamas"/>
</dbReference>
<evidence type="ECO:0000256" key="2">
    <source>
        <dbReference type="ARBA" id="ARBA00022723"/>
    </source>
</evidence>
<keyword evidence="2" id="KW-0479">Metal-binding</keyword>
<dbReference type="EMBL" id="BAABEZ010000018">
    <property type="protein sequence ID" value="GAA4452706.1"/>
    <property type="molecule type" value="Genomic_DNA"/>
</dbReference>
<feature type="domain" description="Metallo-beta-lactamase" evidence="5">
    <location>
        <begin position="42"/>
        <end position="253"/>
    </location>
</feature>
<keyword evidence="4" id="KW-0862">Zinc</keyword>
<dbReference type="InterPro" id="IPR051013">
    <property type="entry name" value="MBL_superfamily_lactonases"/>
</dbReference>
<sequence length="283" mass="32263">MKLYTIDTGLFKLDGGAMHGVVPKSMWQKQNPADENNMCTWAMRCLLIDTGSSRILIDCGIGDKQDEKFLGHYYLHGKDSLEKSLKKHGYSPADITDLFLTHLHFDHCGGAIKKTGEDAFAPVFENAVYWSDRLHWKAAIKPNDREKASFLKENILPLQECGKLSFVEAHDGGEWKEEIRIRYMQGHTESMMLPLIPYNGRTVLYCADLIPSAAHVSLPWVMAYDMKPLETLSEKKEMLEAAAENNWVLFFEHDPHIECATVQMTEKGVRIKSTFKLSEIDKH</sequence>
<dbReference type="CDD" id="cd16281">
    <property type="entry name" value="metallo-hydrolase-like_MBL-fold"/>
    <property type="match status" value="1"/>
</dbReference>
<comment type="similarity">
    <text evidence="1">Belongs to the metallo-beta-lactamase superfamily.</text>
</comment>
<evidence type="ECO:0000313" key="6">
    <source>
        <dbReference type="EMBL" id="GAA4452706.1"/>
    </source>
</evidence>
<comment type="caution">
    <text evidence="6">The sequence shown here is derived from an EMBL/GenBank/DDBJ whole genome shotgun (WGS) entry which is preliminary data.</text>
</comment>
<evidence type="ECO:0000313" key="7">
    <source>
        <dbReference type="Proteomes" id="UP001501410"/>
    </source>
</evidence>
<name>A0ABP8MQ88_9BACT</name>
<dbReference type="Proteomes" id="UP001501410">
    <property type="component" value="Unassembled WGS sequence"/>
</dbReference>
<evidence type="ECO:0000256" key="1">
    <source>
        <dbReference type="ARBA" id="ARBA00007749"/>
    </source>
</evidence>
<dbReference type="Gene3D" id="3.60.15.10">
    <property type="entry name" value="Ribonuclease Z/Hydroxyacylglutathione hydrolase-like"/>
    <property type="match status" value="1"/>
</dbReference>
<reference evidence="7" key="1">
    <citation type="journal article" date="2019" name="Int. J. Syst. Evol. Microbiol.">
        <title>The Global Catalogue of Microorganisms (GCM) 10K type strain sequencing project: providing services to taxonomists for standard genome sequencing and annotation.</title>
        <authorList>
            <consortium name="The Broad Institute Genomics Platform"/>
            <consortium name="The Broad Institute Genome Sequencing Center for Infectious Disease"/>
            <person name="Wu L."/>
            <person name="Ma J."/>
        </authorList>
    </citation>
    <scope>NUCLEOTIDE SEQUENCE [LARGE SCALE GENOMIC DNA]</scope>
    <source>
        <strain evidence="7">JCM 31921</strain>
    </source>
</reference>
<dbReference type="Pfam" id="PF00753">
    <property type="entry name" value="Lactamase_B"/>
    <property type="match status" value="1"/>
</dbReference>
<dbReference type="PANTHER" id="PTHR42978:SF6">
    <property type="entry name" value="QUORUM-QUENCHING LACTONASE YTNP-RELATED"/>
    <property type="match status" value="1"/>
</dbReference>
<accession>A0ABP8MQ88</accession>